<keyword evidence="3" id="KW-1185">Reference proteome</keyword>
<feature type="region of interest" description="Disordered" evidence="1">
    <location>
        <begin position="716"/>
        <end position="736"/>
    </location>
</feature>
<reference evidence="2 3" key="1">
    <citation type="submission" date="2014-06" db="EMBL/GenBank/DDBJ databases">
        <authorList>
            <person name="Swart Estienne"/>
        </authorList>
    </citation>
    <scope>NUCLEOTIDE SEQUENCE [LARGE SCALE GENOMIC DNA]</scope>
    <source>
        <strain evidence="2 3">130c</strain>
    </source>
</reference>
<feature type="compositionally biased region" description="Low complexity" evidence="1">
    <location>
        <begin position="1611"/>
        <end position="1620"/>
    </location>
</feature>
<feature type="compositionally biased region" description="Polar residues" evidence="1">
    <location>
        <begin position="850"/>
        <end position="869"/>
    </location>
</feature>
<organism evidence="2 3">
    <name type="scientific">Stylonychia lemnae</name>
    <name type="common">Ciliate</name>
    <dbReference type="NCBI Taxonomy" id="5949"/>
    <lineage>
        <taxon>Eukaryota</taxon>
        <taxon>Sar</taxon>
        <taxon>Alveolata</taxon>
        <taxon>Ciliophora</taxon>
        <taxon>Intramacronucleata</taxon>
        <taxon>Spirotrichea</taxon>
        <taxon>Stichotrichia</taxon>
        <taxon>Sporadotrichida</taxon>
        <taxon>Oxytrichidae</taxon>
        <taxon>Stylonychinae</taxon>
        <taxon>Stylonychia</taxon>
    </lineage>
</organism>
<dbReference type="InParanoid" id="A0A078AS07"/>
<evidence type="ECO:0000313" key="3">
    <source>
        <dbReference type="Proteomes" id="UP000039865"/>
    </source>
</evidence>
<feature type="region of interest" description="Disordered" evidence="1">
    <location>
        <begin position="1609"/>
        <end position="1628"/>
    </location>
</feature>
<name>A0A078AS07_STYLE</name>
<feature type="region of interest" description="Disordered" evidence="1">
    <location>
        <begin position="176"/>
        <end position="195"/>
    </location>
</feature>
<feature type="compositionally biased region" description="Polar residues" evidence="1">
    <location>
        <begin position="24"/>
        <end position="35"/>
    </location>
</feature>
<evidence type="ECO:0000256" key="1">
    <source>
        <dbReference type="SAM" id="MobiDB-lite"/>
    </source>
</evidence>
<feature type="compositionally biased region" description="Polar residues" evidence="1">
    <location>
        <begin position="65"/>
        <end position="76"/>
    </location>
</feature>
<evidence type="ECO:0000313" key="2">
    <source>
        <dbReference type="EMBL" id="CDW84761.1"/>
    </source>
</evidence>
<proteinExistence type="predicted"/>
<dbReference type="Proteomes" id="UP000039865">
    <property type="component" value="Unassembled WGS sequence"/>
</dbReference>
<feature type="compositionally biased region" description="Acidic residues" evidence="1">
    <location>
        <begin position="810"/>
        <end position="827"/>
    </location>
</feature>
<feature type="region of interest" description="Disordered" evidence="1">
    <location>
        <begin position="1572"/>
        <end position="1594"/>
    </location>
</feature>
<gene>
    <name evidence="2" type="primary">Contig11340.g12119</name>
    <name evidence="2" type="ORF">STYLEM_13829</name>
</gene>
<feature type="compositionally biased region" description="Low complexity" evidence="1">
    <location>
        <begin position="179"/>
        <end position="194"/>
    </location>
</feature>
<sequence length="1628" mass="188561">MNNVSLKQSKLKLKSPKKNSGSKTRNSSASNFHQQDQNDRPESRQHKRPTKNHQYSNERVKKQQNEGAENSFNNSGEYMRSFNNNLQNQNNFISRGQIPVNNRNQVHGDGMGGGLSNQFSSNIPYVSDKEQQEQQLVFQNNEQRIQQQIPQNQNYPQITSKDLNKKNKQAVNPINYERQQSQKVQDDQSSSQASNINNEHSEIQNSQAQPFRISQNQLIREQLQNANLLKLAGKHKNTRNYYWWKMDERVCDWLQKNVEKSKKGSFVPVSIKKLKPRKDLRTQIHLDFFVVSALQNFNNGFKQIKLNPQGLDQFVVQRYVPSRDEYPILYRGLWKKNKGTKYYRQESFYPLCGQRSLIRNIQATNQSPNTQQQSSSNEQRDINTLQTKLLTFDDLSEIYSEITKLSFEEMQQFLLQNEIFSPRNPNNKMMSLKQAKIDFQSKKNLQHLMLQNKIDKSARSYQNQFLVIDKRQNSYVQTKIRSRDVEAQSTIAQVQQQLQELVRIINNLVLNPEGLELIKITADFVEDYQDKKVYFMQIKSYIIEEQIIDPPPAIPTNIEQLDALPRYHKKNMTTNDLPFSDKKAFQCNGDYCFIQDQQMVPRHLAPIIAKLINHDHLKVSKKTIVLEREIMKDNYRAYNQSEQMFQTLNQQETLLRKSLINDQDMEVCPSCFQVYQFLQNTYYDPNQNSQRSGSHIMSTIQSVMSQQQNDIVPSRFHSSGQQRSKHSSFQQRDNKPQMYYSPQQNYQHQNYQQPFMNYQLYGQDEIKEDYYEENLDSKIQTQRDDENEEEENLNIRSQRIHHIVNKSDDQGEEFDREEEEEEEEDQDPYGQEIYRQDNNNSKFEQRGIQRGQTEKSNINIGMDDTNSPDEFNKRDTHFRIPSDVLMTNQKNTFVSKISPDYHKRTQSNTSGLISQGNNFLFHNNSQISGVEIALRSQIQKPESEKKNFKMPYSYQSNLPEGDVIGTEFNPVQKFKIVAKPRLSELSKMRTSHFGQIKSSRNSLESSSMQVDQSVKQQTFTLTQIVQKIKNKRSIRSSLRMSKNSIQQQVQLPRPMTEMKNPNESLLSKMQSQPLIMANQATFKDSQMQSTPVYNKYTEESELSNTISKQVRNINIQTSMMTEQAFQPQPKQQYSKFQNVDCQVGESLNLSQKPPLAINSRQNQYIQKQTIDSQKNSNIPSPSFLDAKKKLKSLTQQNSNSVNSSHNISTVSKGVRFNENINATIGTNSIIEKQGSVITNIDARLPVLNNDNELQSEDHNELGYEKKLTTTSKPSIGIKVPLSFSNHQTLLHIDEAQSQLSNRTNKSILSKASKNSKNYTRLKSQTILPQPIDITTVSMKPLPNLDYPEQNNQQEELKVNDERAEMRKALGEIQTPATFRKKVASEMVTQRRRSSNLPMIELENKDLNLYDKNINAGGPSRNAADQHHKVQTNPVENMRTMLQMFNNNELDKKTTLSDLDQNTQNSKMHNTYEVIRPKSPPRLMLENSPLLASIPKILQSTGTKKDSFFGGRNTSSIDNEYLMDYIVSNEEGEMSSLLNSNPQLRSIILNRKSMLSLIEQQNSMARNIAAANSNLNSNNTNSNTNNHNTHSNNLKNQYNQNVNQTQIVKPFNNNNVNSNVSLEVDKNSQ</sequence>
<feature type="region of interest" description="Disordered" evidence="1">
    <location>
        <begin position="1"/>
        <end position="82"/>
    </location>
</feature>
<accession>A0A078AS07</accession>
<dbReference type="EMBL" id="CCKQ01013129">
    <property type="protein sequence ID" value="CDW84761.1"/>
    <property type="molecule type" value="Genomic_DNA"/>
</dbReference>
<feature type="region of interest" description="Disordered" evidence="1">
    <location>
        <begin position="780"/>
        <end position="874"/>
    </location>
</feature>
<protein>
    <submittedName>
        <fullName evidence="2">Uncharacterized protein</fullName>
    </submittedName>
</protein>
<feature type="compositionally biased region" description="Polar residues" evidence="1">
    <location>
        <begin position="716"/>
        <end position="731"/>
    </location>
</feature>